<dbReference type="NCBIfam" id="NF004017">
    <property type="entry name" value="PRK05479.1"/>
    <property type="match status" value="1"/>
</dbReference>
<feature type="binding site" evidence="12 13">
    <location>
        <position position="230"/>
    </location>
    <ligand>
        <name>Mg(2+)</name>
        <dbReference type="ChEBI" id="CHEBI:18420"/>
        <label>2</label>
    </ligand>
</feature>
<evidence type="ECO:0000256" key="12">
    <source>
        <dbReference type="HAMAP-Rule" id="MF_00435"/>
    </source>
</evidence>
<evidence type="ECO:0000256" key="1">
    <source>
        <dbReference type="ARBA" id="ARBA00002172"/>
    </source>
</evidence>
<dbReference type="NCBIfam" id="NF009940">
    <property type="entry name" value="PRK13403.1"/>
    <property type="match status" value="1"/>
</dbReference>
<name>A0A3M6QXC5_9BURK</name>
<dbReference type="Gene3D" id="6.10.240.10">
    <property type="match status" value="1"/>
</dbReference>
<dbReference type="EMBL" id="RDQO01000001">
    <property type="protein sequence ID" value="RMX07667.1"/>
    <property type="molecule type" value="Genomic_DNA"/>
</dbReference>
<dbReference type="GO" id="GO:0016853">
    <property type="term" value="F:isomerase activity"/>
    <property type="evidence" value="ECO:0007669"/>
    <property type="project" value="UniProtKB-KW"/>
</dbReference>
<feature type="binding site" evidence="12">
    <location>
        <position position="47"/>
    </location>
    <ligand>
        <name>NADP(+)</name>
        <dbReference type="ChEBI" id="CHEBI:58349"/>
    </ligand>
</feature>
<comment type="catalytic activity">
    <reaction evidence="11 12">
        <text>(2R)-2,3-dihydroxy-3-methylbutanoate + NADP(+) = (2S)-2-acetolactate + NADPH + H(+)</text>
        <dbReference type="Rhea" id="RHEA:22068"/>
        <dbReference type="ChEBI" id="CHEBI:15378"/>
        <dbReference type="ChEBI" id="CHEBI:49072"/>
        <dbReference type="ChEBI" id="CHEBI:57783"/>
        <dbReference type="ChEBI" id="CHEBI:58349"/>
        <dbReference type="ChEBI" id="CHEBI:58476"/>
        <dbReference type="EC" id="1.1.1.86"/>
    </reaction>
</comment>
<dbReference type="Pfam" id="PF01450">
    <property type="entry name" value="KARI_C"/>
    <property type="match status" value="1"/>
</dbReference>
<keyword evidence="8 12" id="KW-0521">NADP</keyword>
<sequence>MKVFYDKDCDLSLIKGKTVAIIGYGSQGHAHAQNLNDSKVKVIVGLRKGGASWPKAEAAGLKVMEVAAAVKKADVVMILLPDEDIAAVYKEQVEPNIKKGASLVFAHGFNVHYNQVVPRADLDVWMVAPKAPGHTVRSTYAQGGGVPHLIAVHQDQSGKARDLALSYAMANGGGKAGIIETSFKEETETDLFGEQAVLCGGAVELIKMGFETLVEAGYAPEMAYFECLHELKLIVDLIYEGGIGNMNYSISNNAEFGEYVTGPEVVNETSRAAMRNALKRIQNGDYAKMFIQEGRLNYPSMTARRRNTAEHPIEVVGGQLRSMMPWIAKNKLVDKSRN</sequence>
<feature type="binding site" evidence="12">
    <location>
        <position position="52"/>
    </location>
    <ligand>
        <name>NADP(+)</name>
        <dbReference type="ChEBI" id="CHEBI:58349"/>
    </ligand>
</feature>
<feature type="active site" evidence="12">
    <location>
        <position position="107"/>
    </location>
</feature>
<dbReference type="PROSITE" id="PS51851">
    <property type="entry name" value="KARI_C"/>
    <property type="match status" value="1"/>
</dbReference>
<comment type="caution">
    <text evidence="16">The sequence shown here is derived from an EMBL/GenBank/DDBJ whole genome shotgun (WGS) entry which is preliminary data.</text>
</comment>
<gene>
    <name evidence="12 16" type="primary">ilvC</name>
    <name evidence="16" type="ORF">D8I35_00515</name>
</gene>
<evidence type="ECO:0000256" key="5">
    <source>
        <dbReference type="ARBA" id="ARBA00022605"/>
    </source>
</evidence>
<feature type="binding site" evidence="12 13">
    <location>
        <position position="190"/>
    </location>
    <ligand>
        <name>Mg(2+)</name>
        <dbReference type="ChEBI" id="CHEBI:18420"/>
        <label>2</label>
    </ligand>
</feature>
<dbReference type="GO" id="GO:0009097">
    <property type="term" value="P:isoleucine biosynthetic process"/>
    <property type="evidence" value="ECO:0007669"/>
    <property type="project" value="UniProtKB-UniRule"/>
</dbReference>
<proteinExistence type="inferred from homology"/>
<dbReference type="NCBIfam" id="TIGR00465">
    <property type="entry name" value="ilvC"/>
    <property type="match status" value="1"/>
</dbReference>
<organism evidence="16 17">
    <name type="scientific">Corticibacter populi</name>
    <dbReference type="NCBI Taxonomy" id="1550736"/>
    <lineage>
        <taxon>Bacteria</taxon>
        <taxon>Pseudomonadati</taxon>
        <taxon>Pseudomonadota</taxon>
        <taxon>Betaproteobacteria</taxon>
        <taxon>Burkholderiales</taxon>
        <taxon>Comamonadaceae</taxon>
        <taxon>Corticibacter</taxon>
    </lineage>
</organism>
<accession>A0A3M6QXC5</accession>
<feature type="domain" description="KARI C-terminal knotted" evidence="15">
    <location>
        <begin position="182"/>
        <end position="327"/>
    </location>
</feature>
<evidence type="ECO:0000256" key="2">
    <source>
        <dbReference type="ARBA" id="ARBA00004864"/>
    </source>
</evidence>
<evidence type="ECO:0000256" key="4">
    <source>
        <dbReference type="ARBA" id="ARBA00010318"/>
    </source>
</evidence>
<comment type="pathway">
    <text evidence="3 12">Amino-acid biosynthesis; L-isoleucine biosynthesis; L-isoleucine from 2-oxobutanoate: step 2/4.</text>
</comment>
<comment type="cofactor">
    <cofactor evidence="12">
        <name>Mg(2+)</name>
        <dbReference type="ChEBI" id="CHEBI:18420"/>
    </cofactor>
    <text evidence="12">Binds 2 magnesium ions per subunit.</text>
</comment>
<keyword evidence="7 12" id="KW-0460">Magnesium</keyword>
<keyword evidence="10 12" id="KW-0100">Branched-chain amino acid biosynthesis</keyword>
<evidence type="ECO:0000256" key="9">
    <source>
        <dbReference type="ARBA" id="ARBA00023002"/>
    </source>
</evidence>
<feature type="binding site" evidence="12 13">
    <location>
        <position position="190"/>
    </location>
    <ligand>
        <name>Mg(2+)</name>
        <dbReference type="ChEBI" id="CHEBI:18420"/>
        <label>1</label>
    </ligand>
</feature>
<feature type="binding site" evidence="12 13">
    <location>
        <position position="194"/>
    </location>
    <ligand>
        <name>Mg(2+)</name>
        <dbReference type="ChEBI" id="CHEBI:18420"/>
        <label>1</label>
    </ligand>
</feature>
<evidence type="ECO:0000256" key="13">
    <source>
        <dbReference type="PROSITE-ProRule" id="PRU01198"/>
    </source>
</evidence>
<feature type="binding site" evidence="12 13">
    <location>
        <position position="226"/>
    </location>
    <ligand>
        <name>Mg(2+)</name>
        <dbReference type="ChEBI" id="CHEBI:18420"/>
        <label>2</label>
    </ligand>
</feature>
<dbReference type="UniPathway" id="UPA00047">
    <property type="reaction ID" value="UER00056"/>
</dbReference>
<evidence type="ECO:0000259" key="14">
    <source>
        <dbReference type="PROSITE" id="PS51850"/>
    </source>
</evidence>
<protein>
    <recommendedName>
        <fullName evidence="12">Ketol-acid reductoisomerase (NADP(+))</fullName>
        <shortName evidence="12">KARI</shortName>
        <ecNumber evidence="12">1.1.1.86</ecNumber>
    </recommendedName>
    <alternativeName>
        <fullName evidence="12">Acetohydroxy-acid isomeroreductase</fullName>
        <shortName evidence="12">AHIR</shortName>
    </alternativeName>
    <alternativeName>
        <fullName evidence="12">Alpha-keto-beta-hydroxylacyl reductoisomerase</fullName>
    </alternativeName>
</protein>
<feature type="domain" description="KARI N-terminal Rossmann" evidence="14">
    <location>
        <begin position="1"/>
        <end position="181"/>
    </location>
</feature>
<dbReference type="GO" id="GO:0000287">
    <property type="term" value="F:magnesium ion binding"/>
    <property type="evidence" value="ECO:0007669"/>
    <property type="project" value="UniProtKB-UniRule"/>
</dbReference>
<dbReference type="Gene3D" id="3.40.50.720">
    <property type="entry name" value="NAD(P)-binding Rossmann-like Domain"/>
    <property type="match status" value="1"/>
</dbReference>
<dbReference type="GO" id="GO:0005829">
    <property type="term" value="C:cytosol"/>
    <property type="evidence" value="ECO:0007669"/>
    <property type="project" value="TreeGrafter"/>
</dbReference>
<dbReference type="PROSITE" id="PS51850">
    <property type="entry name" value="KARI_N"/>
    <property type="match status" value="1"/>
</dbReference>
<dbReference type="AlphaFoldDB" id="A0A3M6QXC5"/>
<dbReference type="OrthoDB" id="9804088at2"/>
<keyword evidence="9 12" id="KW-0560">Oxidoreductase</keyword>
<dbReference type="InterPro" id="IPR013116">
    <property type="entry name" value="KARI_N"/>
</dbReference>
<comment type="catalytic activity">
    <reaction evidence="12">
        <text>(2R,3R)-2,3-dihydroxy-3-methylpentanoate + NADP(+) = (S)-2-ethyl-2-hydroxy-3-oxobutanoate + NADPH + H(+)</text>
        <dbReference type="Rhea" id="RHEA:13493"/>
        <dbReference type="ChEBI" id="CHEBI:15378"/>
        <dbReference type="ChEBI" id="CHEBI:49256"/>
        <dbReference type="ChEBI" id="CHEBI:49258"/>
        <dbReference type="ChEBI" id="CHEBI:57783"/>
        <dbReference type="ChEBI" id="CHEBI:58349"/>
        <dbReference type="EC" id="1.1.1.86"/>
    </reaction>
</comment>
<dbReference type="PANTHER" id="PTHR21371:SF1">
    <property type="entry name" value="KETOL-ACID REDUCTOISOMERASE, MITOCHONDRIAL"/>
    <property type="match status" value="1"/>
</dbReference>
<dbReference type="HAMAP" id="MF_00435">
    <property type="entry name" value="IlvC"/>
    <property type="match status" value="1"/>
</dbReference>
<dbReference type="RefSeq" id="WP_122225788.1">
    <property type="nucleotide sequence ID" value="NZ_RDQO01000001.1"/>
</dbReference>
<reference evidence="16 17" key="1">
    <citation type="submission" date="2018-10" db="EMBL/GenBank/DDBJ databases">
        <title>Draft genome of Cortibacter populi DSM10536.</title>
        <authorList>
            <person name="Bernier A.-M."/>
            <person name="Bernard K."/>
        </authorList>
    </citation>
    <scope>NUCLEOTIDE SEQUENCE [LARGE SCALE GENOMIC DNA]</scope>
    <source>
        <strain evidence="16 17">DSM 105136</strain>
    </source>
</reference>
<dbReference type="UniPathway" id="UPA00049">
    <property type="reaction ID" value="UER00060"/>
</dbReference>
<evidence type="ECO:0000256" key="6">
    <source>
        <dbReference type="ARBA" id="ARBA00022723"/>
    </source>
</evidence>
<dbReference type="InterPro" id="IPR014359">
    <property type="entry name" value="KARI_prok"/>
</dbReference>
<dbReference type="PANTHER" id="PTHR21371">
    <property type="entry name" value="KETOL-ACID REDUCTOISOMERASE, MITOCHONDRIAL"/>
    <property type="match status" value="1"/>
</dbReference>
<evidence type="ECO:0000313" key="17">
    <source>
        <dbReference type="Proteomes" id="UP000278006"/>
    </source>
</evidence>
<dbReference type="EC" id="1.1.1.86" evidence="12"/>
<evidence type="ECO:0000256" key="8">
    <source>
        <dbReference type="ARBA" id="ARBA00022857"/>
    </source>
</evidence>
<dbReference type="GO" id="GO:0050661">
    <property type="term" value="F:NADP binding"/>
    <property type="evidence" value="ECO:0007669"/>
    <property type="project" value="InterPro"/>
</dbReference>
<dbReference type="InterPro" id="IPR000506">
    <property type="entry name" value="KARI_C"/>
</dbReference>
<evidence type="ECO:0000259" key="15">
    <source>
        <dbReference type="PROSITE" id="PS51851"/>
    </source>
</evidence>
<feature type="binding site" evidence="12 13">
    <location>
        <position position="251"/>
    </location>
    <ligand>
        <name>substrate</name>
    </ligand>
</feature>
<evidence type="ECO:0000256" key="3">
    <source>
        <dbReference type="ARBA" id="ARBA00004885"/>
    </source>
</evidence>
<keyword evidence="16" id="KW-0413">Isomerase</keyword>
<dbReference type="SUPFAM" id="SSF48179">
    <property type="entry name" value="6-phosphogluconate dehydrogenase C-terminal domain-like"/>
    <property type="match status" value="1"/>
</dbReference>
<feature type="binding site" evidence="12">
    <location>
        <begin position="24"/>
        <end position="27"/>
    </location>
    <ligand>
        <name>NADP(+)</name>
        <dbReference type="ChEBI" id="CHEBI:58349"/>
    </ligand>
</feature>
<keyword evidence="17" id="KW-1185">Reference proteome</keyword>
<dbReference type="GO" id="GO:0009099">
    <property type="term" value="P:L-valine biosynthetic process"/>
    <property type="evidence" value="ECO:0007669"/>
    <property type="project" value="UniProtKB-UniRule"/>
</dbReference>
<comment type="function">
    <text evidence="1 12">Involved in the biosynthesis of branched-chain amino acids (BCAA). Catalyzes an alkyl-migration followed by a ketol-acid reduction of (S)-2-acetolactate (S2AL) to yield (R)-2,3-dihydroxy-isovalerate. In the isomerase reaction, S2AL is rearranged via a Mg-dependent methyl migration to produce 3-hydroxy-3-methyl-2-ketobutyrate (HMKB). In the reductase reaction, this 2-ketoacid undergoes a metal-dependent reduction by NADPH to yield (R)-2,3-dihydroxy-isovalerate.</text>
</comment>
<feature type="binding site" evidence="12">
    <location>
        <position position="133"/>
    </location>
    <ligand>
        <name>NADP(+)</name>
        <dbReference type="ChEBI" id="CHEBI:58349"/>
    </ligand>
</feature>
<dbReference type="PIRSF" id="PIRSF000116">
    <property type="entry name" value="IlvC_gammaproteo"/>
    <property type="match status" value="1"/>
</dbReference>
<evidence type="ECO:0000313" key="16">
    <source>
        <dbReference type="EMBL" id="RMX07667.1"/>
    </source>
</evidence>
<dbReference type="InterPro" id="IPR036291">
    <property type="entry name" value="NAD(P)-bd_dom_sf"/>
</dbReference>
<evidence type="ECO:0000256" key="11">
    <source>
        <dbReference type="ARBA" id="ARBA00049021"/>
    </source>
</evidence>
<keyword evidence="6 12" id="KW-0479">Metal-binding</keyword>
<dbReference type="FunFam" id="3.40.50.720:FF:000023">
    <property type="entry name" value="Ketol-acid reductoisomerase (NADP(+))"/>
    <property type="match status" value="1"/>
</dbReference>
<dbReference type="InterPro" id="IPR013023">
    <property type="entry name" value="KARI"/>
</dbReference>
<dbReference type="Proteomes" id="UP000278006">
    <property type="component" value="Unassembled WGS sequence"/>
</dbReference>
<dbReference type="InterPro" id="IPR008927">
    <property type="entry name" value="6-PGluconate_DH-like_C_sf"/>
</dbReference>
<evidence type="ECO:0000256" key="7">
    <source>
        <dbReference type="ARBA" id="ARBA00022842"/>
    </source>
</evidence>
<dbReference type="SUPFAM" id="SSF51735">
    <property type="entry name" value="NAD(P)-binding Rossmann-fold domains"/>
    <property type="match status" value="1"/>
</dbReference>
<keyword evidence="5 12" id="KW-0028">Amino-acid biosynthesis</keyword>
<comment type="pathway">
    <text evidence="2 12">Amino-acid biosynthesis; L-valine biosynthesis; L-valine from pyruvate: step 2/4.</text>
</comment>
<comment type="similarity">
    <text evidence="4 12 13">Belongs to the ketol-acid reductoisomerase family.</text>
</comment>
<dbReference type="GO" id="GO:0004455">
    <property type="term" value="F:ketol-acid reductoisomerase activity"/>
    <property type="evidence" value="ECO:0007669"/>
    <property type="project" value="UniProtKB-UniRule"/>
</dbReference>
<evidence type="ECO:0000256" key="10">
    <source>
        <dbReference type="ARBA" id="ARBA00023304"/>
    </source>
</evidence>
<dbReference type="Pfam" id="PF07991">
    <property type="entry name" value="KARI_N"/>
    <property type="match status" value="1"/>
</dbReference>
<comment type="caution">
    <text evidence="12">Lacks conserved residue(s) required for the propagation of feature annotation.</text>
</comment>